<comment type="caution">
    <text evidence="1">The sequence shown here is derived from an EMBL/GenBank/DDBJ whole genome shotgun (WGS) entry which is preliminary data.</text>
</comment>
<organism evidence="1 2">
    <name type="scientific">Paenibacillus mesotrionivorans</name>
    <dbReference type="NCBI Taxonomy" id="3160968"/>
    <lineage>
        <taxon>Bacteria</taxon>
        <taxon>Bacillati</taxon>
        <taxon>Bacillota</taxon>
        <taxon>Bacilli</taxon>
        <taxon>Bacillales</taxon>
        <taxon>Paenibacillaceae</taxon>
        <taxon>Paenibacillus</taxon>
    </lineage>
</organism>
<keyword evidence="2" id="KW-1185">Reference proteome</keyword>
<gene>
    <name evidence="1" type="ORF">ACI1P1_29510</name>
</gene>
<dbReference type="EMBL" id="JBJURJ010000031">
    <property type="protein sequence ID" value="MFM9332440.1"/>
    <property type="molecule type" value="Genomic_DNA"/>
</dbReference>
<accession>A0ACC7P814</accession>
<evidence type="ECO:0000313" key="2">
    <source>
        <dbReference type="Proteomes" id="UP001631969"/>
    </source>
</evidence>
<proteinExistence type="predicted"/>
<evidence type="ECO:0000313" key="1">
    <source>
        <dbReference type="EMBL" id="MFM9332440.1"/>
    </source>
</evidence>
<name>A0ACC7P814_9BACL</name>
<sequence>MLELLKEWILEFGYLAMYGFLAVGIIGLPVPDEILMTFIGYLTSLNWFSYSLSIAVCFFGSMTGMLVSYAIGHKVGKPFLTRYGKWIKLTPKRLDKAEEWFRRFGLWTVTFGYFVPGVRHFTCYLAGISGVRIWRYIAYAGSGALVWTVTFITLGRFIGHNLDFAMKVVHRYIGIGVGAVAVIACLAALIVLRSRKRII</sequence>
<reference evidence="1" key="1">
    <citation type="submission" date="2024-12" db="EMBL/GenBank/DDBJ databases">
        <authorList>
            <person name="Wu N."/>
        </authorList>
    </citation>
    <scope>NUCLEOTIDE SEQUENCE</scope>
    <source>
        <strain evidence="1">P15</strain>
    </source>
</reference>
<protein>
    <submittedName>
        <fullName evidence="1">DedA family protein</fullName>
    </submittedName>
</protein>
<dbReference type="Proteomes" id="UP001631969">
    <property type="component" value="Unassembled WGS sequence"/>
</dbReference>